<sequence>MSVGFGFSVGDFISALELVATVVDALREAGDASRRYRELIRQLDGLESVLLRVKRVELDESQHAEHVALQQAASQCQQTVNEFWQKIKKYQPMLGSTGSSRLKENWMKIRWAVCKKEDINAFKSDVAAHTESIQLLLTTIQMSRANLLERKNEQRSLSLAGRIQAAYFECMNKISAVFEATSAQMNVQVFQVVLNIQNLITHIPAQVERQQPVYLIDALGRHSPFHLEFIRSAEALTAVLQANFSKTGEARMKIGRGEFVIQNSITKRDINISDDWDKCFYPGQRVEMSVVFQRRWQAGSSCPGCGMVCYGSAEADVQW</sequence>
<proteinExistence type="predicted"/>
<evidence type="ECO:0008006" key="5">
    <source>
        <dbReference type="Google" id="ProtNLM"/>
    </source>
</evidence>
<dbReference type="PANTHER" id="PTHR38886:SF1">
    <property type="entry name" value="NACHT-NTPASE AND P-LOOP NTPASES N-TERMINAL DOMAIN-CONTAINING PROTEIN"/>
    <property type="match status" value="1"/>
</dbReference>
<evidence type="ECO:0000313" key="4">
    <source>
        <dbReference type="Proteomes" id="UP000785200"/>
    </source>
</evidence>
<comment type="caution">
    <text evidence="3">The sequence shown here is derived from an EMBL/GenBank/DDBJ whole genome shotgun (WGS) entry which is preliminary data.</text>
</comment>
<dbReference type="InterPro" id="IPR031348">
    <property type="entry name" value="PigL_N"/>
</dbReference>
<name>A0A9P6VPB5_9HELO</name>
<reference evidence="3" key="1">
    <citation type="submission" date="2019-07" db="EMBL/GenBank/DDBJ databases">
        <title>Hyphodiscus hymeniophilus genome sequencing and assembly.</title>
        <authorList>
            <person name="Kramer G."/>
            <person name="Nodwell J."/>
        </authorList>
    </citation>
    <scope>NUCLEOTIDE SEQUENCE</scope>
    <source>
        <strain evidence="3">ATCC 34498</strain>
    </source>
</reference>
<dbReference type="InterPro" id="IPR054464">
    <property type="entry name" value="ULD_fung"/>
</dbReference>
<gene>
    <name evidence="3" type="ORF">D0Z07_1460</name>
</gene>
<evidence type="ECO:0000313" key="3">
    <source>
        <dbReference type="EMBL" id="KAG0652061.1"/>
    </source>
</evidence>
<evidence type="ECO:0000259" key="1">
    <source>
        <dbReference type="Pfam" id="PF17111"/>
    </source>
</evidence>
<protein>
    <recommendedName>
        <fullName evidence="5">Fungal N-terminal domain-containing protein</fullName>
    </recommendedName>
</protein>
<dbReference type="PANTHER" id="PTHR38886">
    <property type="entry name" value="SESA DOMAIN-CONTAINING PROTEIN"/>
    <property type="match status" value="1"/>
</dbReference>
<dbReference type="OrthoDB" id="3045089at2759"/>
<dbReference type="AlphaFoldDB" id="A0A9P6VPB5"/>
<dbReference type="Pfam" id="PF22893">
    <property type="entry name" value="ULD_2"/>
    <property type="match status" value="1"/>
</dbReference>
<feature type="domain" description="Azaphilone pigments biosynthesis cluster protein L N-terminal" evidence="1">
    <location>
        <begin position="15"/>
        <end position="147"/>
    </location>
</feature>
<feature type="domain" description="Ubiquitin-like" evidence="2">
    <location>
        <begin position="209"/>
        <end position="293"/>
    </location>
</feature>
<keyword evidence="4" id="KW-1185">Reference proteome</keyword>
<dbReference type="Pfam" id="PF17111">
    <property type="entry name" value="PigL_N"/>
    <property type="match status" value="1"/>
</dbReference>
<evidence type="ECO:0000259" key="2">
    <source>
        <dbReference type="Pfam" id="PF22893"/>
    </source>
</evidence>
<organism evidence="3 4">
    <name type="scientific">Hyphodiscus hymeniophilus</name>
    <dbReference type="NCBI Taxonomy" id="353542"/>
    <lineage>
        <taxon>Eukaryota</taxon>
        <taxon>Fungi</taxon>
        <taxon>Dikarya</taxon>
        <taxon>Ascomycota</taxon>
        <taxon>Pezizomycotina</taxon>
        <taxon>Leotiomycetes</taxon>
        <taxon>Helotiales</taxon>
        <taxon>Hyphodiscaceae</taxon>
        <taxon>Hyphodiscus</taxon>
    </lineage>
</organism>
<dbReference type="EMBL" id="VNKQ01000003">
    <property type="protein sequence ID" value="KAG0652061.1"/>
    <property type="molecule type" value="Genomic_DNA"/>
</dbReference>
<accession>A0A9P6VPB5</accession>
<dbReference type="Proteomes" id="UP000785200">
    <property type="component" value="Unassembled WGS sequence"/>
</dbReference>